<dbReference type="Proteomes" id="UP000198942">
    <property type="component" value="Unassembled WGS sequence"/>
</dbReference>
<name>A0A1H8M2U7_9SPHI</name>
<sequence>MSKNSQQFSSATSVDDLYVLVRWPFVQDLMEADWFRSECVLYQAFDDQEHLDSAYFVPLNRLYEFRTAD</sequence>
<evidence type="ECO:0000313" key="2">
    <source>
        <dbReference type="Proteomes" id="UP000198942"/>
    </source>
</evidence>
<dbReference type="EMBL" id="FOCL01000005">
    <property type="protein sequence ID" value="SEO11600.1"/>
    <property type="molecule type" value="Genomic_DNA"/>
</dbReference>
<reference evidence="2" key="1">
    <citation type="submission" date="2016-10" db="EMBL/GenBank/DDBJ databases">
        <authorList>
            <person name="Varghese N."/>
            <person name="Submissions S."/>
        </authorList>
    </citation>
    <scope>NUCLEOTIDE SEQUENCE [LARGE SCALE GENOMIC DNA]</scope>
    <source>
        <strain evidence="2">Gh-48</strain>
    </source>
</reference>
<proteinExistence type="predicted"/>
<keyword evidence="2" id="KW-1185">Reference proteome</keyword>
<evidence type="ECO:0000313" key="1">
    <source>
        <dbReference type="EMBL" id="SEO11600.1"/>
    </source>
</evidence>
<dbReference type="OrthoDB" id="9863460at2"/>
<accession>A0A1H8M2U7</accession>
<dbReference type="AlphaFoldDB" id="A0A1H8M2U7"/>
<organism evidence="1 2">
    <name type="scientific">Mucilaginibacter gossypiicola</name>
    <dbReference type="NCBI Taxonomy" id="551995"/>
    <lineage>
        <taxon>Bacteria</taxon>
        <taxon>Pseudomonadati</taxon>
        <taxon>Bacteroidota</taxon>
        <taxon>Sphingobacteriia</taxon>
        <taxon>Sphingobacteriales</taxon>
        <taxon>Sphingobacteriaceae</taxon>
        <taxon>Mucilaginibacter</taxon>
    </lineage>
</organism>
<protein>
    <submittedName>
        <fullName evidence="1">Uncharacterized protein</fullName>
    </submittedName>
</protein>
<dbReference type="STRING" id="551995.SAMN05192574_105361"/>
<gene>
    <name evidence="1" type="ORF">SAMN05192574_105361</name>
</gene>
<dbReference type="RefSeq" id="WP_091212208.1">
    <property type="nucleotide sequence ID" value="NZ_FOCL01000005.1"/>
</dbReference>